<protein>
    <submittedName>
        <fullName evidence="6">Type IV pilus assembly protein PilB</fullName>
    </submittedName>
</protein>
<comment type="similarity">
    <text evidence="1">Belongs to the GSP E family.</text>
</comment>
<dbReference type="Proteomes" id="UP000184301">
    <property type="component" value="Unassembled WGS sequence"/>
</dbReference>
<gene>
    <name evidence="6" type="ORF">SAMN02745243_02581</name>
</gene>
<evidence type="ECO:0000259" key="5">
    <source>
        <dbReference type="SMART" id="SM00382"/>
    </source>
</evidence>
<feature type="domain" description="AAA+ ATPase" evidence="5">
    <location>
        <begin position="313"/>
        <end position="436"/>
    </location>
</feature>
<dbReference type="GO" id="GO:0005524">
    <property type="term" value="F:ATP binding"/>
    <property type="evidence" value="ECO:0007669"/>
    <property type="project" value="UniProtKB-KW"/>
</dbReference>
<dbReference type="InterPro" id="IPR001482">
    <property type="entry name" value="T2SS/T4SS_dom"/>
</dbReference>
<dbReference type="InterPro" id="IPR037257">
    <property type="entry name" value="T2SS_E_N_sf"/>
</dbReference>
<organism evidence="6 7">
    <name type="scientific">Hespellia stercorisuis DSM 15480</name>
    <dbReference type="NCBI Taxonomy" id="1121950"/>
    <lineage>
        <taxon>Bacteria</taxon>
        <taxon>Bacillati</taxon>
        <taxon>Bacillota</taxon>
        <taxon>Clostridia</taxon>
        <taxon>Lachnospirales</taxon>
        <taxon>Lachnospiraceae</taxon>
        <taxon>Hespellia</taxon>
    </lineage>
</organism>
<evidence type="ECO:0000256" key="4">
    <source>
        <dbReference type="SAM" id="MobiDB-lite"/>
    </source>
</evidence>
<evidence type="ECO:0000256" key="2">
    <source>
        <dbReference type="ARBA" id="ARBA00022741"/>
    </source>
</evidence>
<proteinExistence type="inferred from homology"/>
<evidence type="ECO:0000256" key="3">
    <source>
        <dbReference type="ARBA" id="ARBA00022840"/>
    </source>
</evidence>
<reference evidence="6 7" key="1">
    <citation type="submission" date="2016-11" db="EMBL/GenBank/DDBJ databases">
        <authorList>
            <person name="Jaros S."/>
            <person name="Januszkiewicz K."/>
            <person name="Wedrychowicz H."/>
        </authorList>
    </citation>
    <scope>NUCLEOTIDE SEQUENCE [LARGE SCALE GENOMIC DNA]</scope>
    <source>
        <strain evidence="6 7">DSM 15480</strain>
    </source>
</reference>
<dbReference type="GO" id="GO:0016887">
    <property type="term" value="F:ATP hydrolysis activity"/>
    <property type="evidence" value="ECO:0007669"/>
    <property type="project" value="TreeGrafter"/>
</dbReference>
<name>A0A1M6R1L2_9FIRM</name>
<dbReference type="PANTHER" id="PTHR30258:SF2">
    <property type="entry name" value="COMG OPERON PROTEIN 1"/>
    <property type="match status" value="1"/>
</dbReference>
<dbReference type="InterPro" id="IPR027417">
    <property type="entry name" value="P-loop_NTPase"/>
</dbReference>
<keyword evidence="3" id="KW-0067">ATP-binding</keyword>
<dbReference type="Pfam" id="PF00437">
    <property type="entry name" value="T2SSE"/>
    <property type="match status" value="1"/>
</dbReference>
<dbReference type="Pfam" id="PF05157">
    <property type="entry name" value="MshEN"/>
    <property type="match status" value="1"/>
</dbReference>
<dbReference type="Gene3D" id="3.40.50.300">
    <property type="entry name" value="P-loop containing nucleotide triphosphate hydrolases"/>
    <property type="match status" value="1"/>
</dbReference>
<dbReference type="SUPFAM" id="SSF160246">
    <property type="entry name" value="EspE N-terminal domain-like"/>
    <property type="match status" value="1"/>
</dbReference>
<dbReference type="FunFam" id="3.30.450.90:FF:000001">
    <property type="entry name" value="Type II secretion system ATPase GspE"/>
    <property type="match status" value="1"/>
</dbReference>
<sequence length="562" mass="62035">MKYKRLGDLLQSVGLITEEQLNEALDLQKGTRDRLGAVLIKNGFITEAQLIEALRMQLGINFIDLSSTNIPAEMVEQLPKNIAKKNGVIPVRVDKDKLYLAMKDPLNFMAIEEVRAATRKKVIPMIASENAVDRAISALYGNEGATRAIAQMRQEAGYSEAEENTGTGNAEDNEGASAPTVRLVNSIIERAVTEGASDVHIEPSSGDMNIRMRIDGRLHNILQIPKDLQDSVISRMKVMGHMDIAERRIPQDGRAGIKIKSQDIDLRLSTLPTIYGEKMVIRLLSREASMLDRKGIGMMDSDSKKIDRLLANTSGVILIVGPTGSGKSSTMYTLIKELNKEEVNLITLEDPVEYHIDGITQVQINEKTGLTFASGLRSILRQDPDIICVGEIRDGETAEISMRAAMTGHLVISTIHTEDSISAIDRLRDMGVEPYLIAGGLRGIISQRLVRKICHSCREEYIPDTDLCESLGIRPGEVKNFYHGAGCPMCFHSGYRGRSGVFEILTMNEALRSCIAQGKDKQEIRALIKESGFVSMNDNAKILIENGVTTVEEVCRTINRLD</sequence>
<keyword evidence="2" id="KW-0547">Nucleotide-binding</keyword>
<dbReference type="CDD" id="cd01129">
    <property type="entry name" value="PulE-GspE-like"/>
    <property type="match status" value="1"/>
</dbReference>
<evidence type="ECO:0000313" key="6">
    <source>
        <dbReference type="EMBL" id="SHK26379.1"/>
    </source>
</evidence>
<accession>A0A1M6R1L2</accession>
<dbReference type="SMART" id="SM00382">
    <property type="entry name" value="AAA"/>
    <property type="match status" value="1"/>
</dbReference>
<dbReference type="EMBL" id="FQZY01000039">
    <property type="protein sequence ID" value="SHK26379.1"/>
    <property type="molecule type" value="Genomic_DNA"/>
</dbReference>
<dbReference type="InterPro" id="IPR003593">
    <property type="entry name" value="AAA+_ATPase"/>
</dbReference>
<dbReference type="RefSeq" id="WP_073111110.1">
    <property type="nucleotide sequence ID" value="NZ_FQZY01000039.1"/>
</dbReference>
<evidence type="ECO:0000313" key="7">
    <source>
        <dbReference type="Proteomes" id="UP000184301"/>
    </source>
</evidence>
<dbReference type="SUPFAM" id="SSF52540">
    <property type="entry name" value="P-loop containing nucleoside triphosphate hydrolases"/>
    <property type="match status" value="1"/>
</dbReference>
<dbReference type="InterPro" id="IPR007831">
    <property type="entry name" value="T2SS_GspE_N"/>
</dbReference>
<keyword evidence="7" id="KW-1185">Reference proteome</keyword>
<dbReference type="AlphaFoldDB" id="A0A1M6R1L2"/>
<dbReference type="PANTHER" id="PTHR30258">
    <property type="entry name" value="TYPE II SECRETION SYSTEM PROTEIN GSPE-RELATED"/>
    <property type="match status" value="1"/>
</dbReference>
<dbReference type="STRING" id="1121950.SAMN02745243_02581"/>
<dbReference type="OrthoDB" id="9808272at2"/>
<evidence type="ECO:0000256" key="1">
    <source>
        <dbReference type="ARBA" id="ARBA00006611"/>
    </source>
</evidence>
<dbReference type="GO" id="GO:0005886">
    <property type="term" value="C:plasma membrane"/>
    <property type="evidence" value="ECO:0007669"/>
    <property type="project" value="TreeGrafter"/>
</dbReference>
<dbReference type="Gene3D" id="3.30.300.160">
    <property type="entry name" value="Type II secretion system, protein E, N-terminal domain"/>
    <property type="match status" value="1"/>
</dbReference>
<feature type="region of interest" description="Disordered" evidence="4">
    <location>
        <begin position="155"/>
        <end position="178"/>
    </location>
</feature>
<dbReference type="Gene3D" id="3.30.450.90">
    <property type="match status" value="1"/>
</dbReference>